<reference evidence="2" key="1">
    <citation type="submission" date="2018-02" db="EMBL/GenBank/DDBJ databases">
        <title>Rhizophora mucronata_Transcriptome.</title>
        <authorList>
            <person name="Meera S.P."/>
            <person name="Sreeshan A."/>
            <person name="Augustine A."/>
        </authorList>
    </citation>
    <scope>NUCLEOTIDE SEQUENCE</scope>
    <source>
        <tissue evidence="2">Leaf</tissue>
    </source>
</reference>
<proteinExistence type="predicted"/>
<evidence type="ECO:0000256" key="1">
    <source>
        <dbReference type="SAM" id="MobiDB-lite"/>
    </source>
</evidence>
<dbReference type="EMBL" id="GGEC01040426">
    <property type="protein sequence ID" value="MBX20910.1"/>
    <property type="molecule type" value="Transcribed_RNA"/>
</dbReference>
<feature type="region of interest" description="Disordered" evidence="1">
    <location>
        <begin position="1"/>
        <end position="21"/>
    </location>
</feature>
<evidence type="ECO:0000313" key="2">
    <source>
        <dbReference type="EMBL" id="MBX20910.1"/>
    </source>
</evidence>
<accession>A0A2P2LSF9</accession>
<name>A0A2P2LSF9_RHIMU</name>
<sequence length="67" mass="7149">MCCTSSDFRGTGDGKHTPVTSDLSETTILQVSEARESASGDSVFLSKRDLSGNKVLSRHWISSPSTS</sequence>
<organism evidence="2">
    <name type="scientific">Rhizophora mucronata</name>
    <name type="common">Asiatic mangrove</name>
    <dbReference type="NCBI Taxonomy" id="61149"/>
    <lineage>
        <taxon>Eukaryota</taxon>
        <taxon>Viridiplantae</taxon>
        <taxon>Streptophyta</taxon>
        <taxon>Embryophyta</taxon>
        <taxon>Tracheophyta</taxon>
        <taxon>Spermatophyta</taxon>
        <taxon>Magnoliopsida</taxon>
        <taxon>eudicotyledons</taxon>
        <taxon>Gunneridae</taxon>
        <taxon>Pentapetalae</taxon>
        <taxon>rosids</taxon>
        <taxon>fabids</taxon>
        <taxon>Malpighiales</taxon>
        <taxon>Rhizophoraceae</taxon>
        <taxon>Rhizophora</taxon>
    </lineage>
</organism>
<dbReference type="AlphaFoldDB" id="A0A2P2LSF9"/>
<protein>
    <submittedName>
        <fullName evidence="2">Uncharacterized protein</fullName>
    </submittedName>
</protein>